<evidence type="ECO:0000313" key="1">
    <source>
        <dbReference type="Ensembl" id="ENSSDAP00000026497.1"/>
    </source>
</evidence>
<dbReference type="Ensembl" id="ENSSDAT00000030283.1">
    <property type="protein sequence ID" value="ENSSDAP00000026497.1"/>
    <property type="gene ID" value="ENSSDAG00000024019.1"/>
</dbReference>
<proteinExistence type="predicted"/>
<dbReference type="AlphaFoldDB" id="A0A8C9UVZ4"/>
<dbReference type="Proteomes" id="UP000694422">
    <property type="component" value="Unplaced"/>
</dbReference>
<name>A0A8C9UVZ4_SPEDA</name>
<protein>
    <submittedName>
        <fullName evidence="1">Uncharacterized protein</fullName>
    </submittedName>
</protein>
<reference evidence="1" key="2">
    <citation type="submission" date="2025-09" db="UniProtKB">
        <authorList>
            <consortium name="Ensembl"/>
        </authorList>
    </citation>
    <scope>IDENTIFICATION</scope>
</reference>
<keyword evidence="2" id="KW-1185">Reference proteome</keyword>
<accession>A0A8C9UVZ4</accession>
<reference evidence="1" key="1">
    <citation type="submission" date="2025-08" db="UniProtKB">
        <authorList>
            <consortium name="Ensembl"/>
        </authorList>
    </citation>
    <scope>IDENTIFICATION</scope>
</reference>
<sequence>MRALSCGSQEDMDEGADFKAKDFFRQDTKVLPIKKMSEFVSSKFNIKPGVVVPTCNPSNSGGLRSSRWWTGRSSVN</sequence>
<evidence type="ECO:0000313" key="2">
    <source>
        <dbReference type="Proteomes" id="UP000694422"/>
    </source>
</evidence>
<organism evidence="1 2">
    <name type="scientific">Spermophilus dauricus</name>
    <name type="common">Daurian ground squirrel</name>
    <dbReference type="NCBI Taxonomy" id="99837"/>
    <lineage>
        <taxon>Eukaryota</taxon>
        <taxon>Metazoa</taxon>
        <taxon>Chordata</taxon>
        <taxon>Craniata</taxon>
        <taxon>Vertebrata</taxon>
        <taxon>Euteleostomi</taxon>
        <taxon>Mammalia</taxon>
        <taxon>Eutheria</taxon>
        <taxon>Euarchontoglires</taxon>
        <taxon>Glires</taxon>
        <taxon>Rodentia</taxon>
        <taxon>Sciuromorpha</taxon>
        <taxon>Sciuridae</taxon>
        <taxon>Xerinae</taxon>
        <taxon>Marmotini</taxon>
        <taxon>Spermophilus</taxon>
    </lineage>
</organism>